<organism evidence="4 5">
    <name type="scientific">Acorus calamus</name>
    <name type="common">Sweet flag</name>
    <dbReference type="NCBI Taxonomy" id="4465"/>
    <lineage>
        <taxon>Eukaryota</taxon>
        <taxon>Viridiplantae</taxon>
        <taxon>Streptophyta</taxon>
        <taxon>Embryophyta</taxon>
        <taxon>Tracheophyta</taxon>
        <taxon>Spermatophyta</taxon>
        <taxon>Magnoliopsida</taxon>
        <taxon>Liliopsida</taxon>
        <taxon>Acoraceae</taxon>
        <taxon>Acorus</taxon>
    </lineage>
</organism>
<dbReference type="Proteomes" id="UP001180020">
    <property type="component" value="Unassembled WGS sequence"/>
</dbReference>
<dbReference type="InterPro" id="IPR023405">
    <property type="entry name" value="Topo_IA_core_domain"/>
</dbReference>
<dbReference type="Pfam" id="PF01131">
    <property type="entry name" value="Topoisom_bac"/>
    <property type="match status" value="1"/>
</dbReference>
<dbReference type="PANTHER" id="PTHR11390">
    <property type="entry name" value="PROKARYOTIC DNA TOPOISOMERASE"/>
    <property type="match status" value="1"/>
</dbReference>
<dbReference type="GO" id="GO:0003917">
    <property type="term" value="F:DNA topoisomerase type I (single strand cut, ATP-independent) activity"/>
    <property type="evidence" value="ECO:0007669"/>
    <property type="project" value="UniProtKB-EC"/>
</dbReference>
<keyword evidence="2" id="KW-0238">DNA-binding</keyword>
<comment type="similarity">
    <text evidence="2">Belongs to the type IA topoisomerase family.</text>
</comment>
<gene>
    <name evidence="4" type="ORF">QJS10_CPA16g00507</name>
</gene>
<dbReference type="InterPro" id="IPR013824">
    <property type="entry name" value="Topo_IA_cen_sub1"/>
</dbReference>
<dbReference type="SUPFAM" id="SSF56712">
    <property type="entry name" value="Prokaryotic type I DNA topoisomerase"/>
    <property type="match status" value="1"/>
</dbReference>
<accession>A0AAV9CYD9</accession>
<keyword evidence="5" id="KW-1185">Reference proteome</keyword>
<evidence type="ECO:0000313" key="4">
    <source>
        <dbReference type="EMBL" id="KAK1293900.1"/>
    </source>
</evidence>
<reference evidence="4" key="2">
    <citation type="submission" date="2023-06" db="EMBL/GenBank/DDBJ databases">
        <authorList>
            <person name="Ma L."/>
            <person name="Liu K.-W."/>
            <person name="Li Z."/>
            <person name="Hsiao Y.-Y."/>
            <person name="Qi Y."/>
            <person name="Fu T."/>
            <person name="Tang G."/>
            <person name="Zhang D."/>
            <person name="Sun W.-H."/>
            <person name="Liu D.-K."/>
            <person name="Li Y."/>
            <person name="Chen G.-Z."/>
            <person name="Liu X.-D."/>
            <person name="Liao X.-Y."/>
            <person name="Jiang Y.-T."/>
            <person name="Yu X."/>
            <person name="Hao Y."/>
            <person name="Huang J."/>
            <person name="Zhao X.-W."/>
            <person name="Ke S."/>
            <person name="Chen Y.-Y."/>
            <person name="Wu W.-L."/>
            <person name="Hsu J.-L."/>
            <person name="Lin Y.-F."/>
            <person name="Huang M.-D."/>
            <person name="Li C.-Y."/>
            <person name="Huang L."/>
            <person name="Wang Z.-W."/>
            <person name="Zhao X."/>
            <person name="Zhong W.-Y."/>
            <person name="Peng D.-H."/>
            <person name="Ahmad S."/>
            <person name="Lan S."/>
            <person name="Zhang J.-S."/>
            <person name="Tsai W.-C."/>
            <person name="Van De Peer Y."/>
            <person name="Liu Z.-J."/>
        </authorList>
    </citation>
    <scope>NUCLEOTIDE SEQUENCE</scope>
    <source>
        <strain evidence="4">CP</strain>
        <tissue evidence="4">Leaves</tissue>
    </source>
</reference>
<dbReference type="InterPro" id="IPR000380">
    <property type="entry name" value="Topo_IA"/>
</dbReference>
<dbReference type="GO" id="GO:0006265">
    <property type="term" value="P:DNA topological change"/>
    <property type="evidence" value="ECO:0007669"/>
    <property type="project" value="InterPro"/>
</dbReference>
<dbReference type="GO" id="GO:0003677">
    <property type="term" value="F:DNA binding"/>
    <property type="evidence" value="ECO:0007669"/>
    <property type="project" value="UniProtKB-KW"/>
</dbReference>
<feature type="domain" description="Topo IA-type catalytic" evidence="3">
    <location>
        <begin position="1"/>
        <end position="68"/>
    </location>
</feature>
<keyword evidence="1 2" id="KW-0413">Isomerase</keyword>
<comment type="function">
    <text evidence="2">Introduces a single-strand break via transesterification at a target site in duplex DNA. Releases the supercoiling and torsional tension of DNA introduced during the DNA replication and transcription by transiently cleaving and rejoining one strand of the DNA duplex. The scissile phosphodiester is attacked by the catalytic tyrosine of the enzyme, resulting in the formation of a DNA-(5'-phosphotyrosyl)-enzyme intermediate and the expulsion of a 3'-OH DNA strand.</text>
</comment>
<dbReference type="AlphaFoldDB" id="A0AAV9CYD9"/>
<dbReference type="GO" id="GO:0006310">
    <property type="term" value="P:DNA recombination"/>
    <property type="evidence" value="ECO:0007669"/>
    <property type="project" value="TreeGrafter"/>
</dbReference>
<keyword evidence="2" id="KW-0799">Topoisomerase</keyword>
<dbReference type="GO" id="GO:0006281">
    <property type="term" value="P:DNA repair"/>
    <property type="evidence" value="ECO:0007669"/>
    <property type="project" value="TreeGrafter"/>
</dbReference>
<dbReference type="Gene3D" id="1.10.460.10">
    <property type="entry name" value="Topoisomerase I, domain 2"/>
    <property type="match status" value="1"/>
</dbReference>
<evidence type="ECO:0000313" key="5">
    <source>
        <dbReference type="Proteomes" id="UP001180020"/>
    </source>
</evidence>
<dbReference type="InterPro" id="IPR013497">
    <property type="entry name" value="Topo_IA_cen"/>
</dbReference>
<comment type="catalytic activity">
    <reaction evidence="2">
        <text>ATP-independent breakage of single-stranded DNA, followed by passage and rejoining.</text>
        <dbReference type="EC" id="5.6.2.1"/>
    </reaction>
</comment>
<dbReference type="GO" id="GO:0005634">
    <property type="term" value="C:nucleus"/>
    <property type="evidence" value="ECO:0007669"/>
    <property type="project" value="TreeGrafter"/>
</dbReference>
<evidence type="ECO:0000259" key="3">
    <source>
        <dbReference type="PROSITE" id="PS52039"/>
    </source>
</evidence>
<dbReference type="EC" id="5.6.2.1" evidence="2"/>
<name>A0AAV9CYD9_ACOCL</name>
<dbReference type="EMBL" id="JAUJYO010000016">
    <property type="protein sequence ID" value="KAK1293900.1"/>
    <property type="molecule type" value="Genomic_DNA"/>
</dbReference>
<reference evidence="4" key="1">
    <citation type="journal article" date="2023" name="Nat. Commun.">
        <title>Diploid and tetraploid genomes of Acorus and the evolution of monocots.</title>
        <authorList>
            <person name="Ma L."/>
            <person name="Liu K.W."/>
            <person name="Li Z."/>
            <person name="Hsiao Y.Y."/>
            <person name="Qi Y."/>
            <person name="Fu T."/>
            <person name="Tang G.D."/>
            <person name="Zhang D."/>
            <person name="Sun W.H."/>
            <person name="Liu D.K."/>
            <person name="Li Y."/>
            <person name="Chen G.Z."/>
            <person name="Liu X.D."/>
            <person name="Liao X.Y."/>
            <person name="Jiang Y.T."/>
            <person name="Yu X."/>
            <person name="Hao Y."/>
            <person name="Huang J."/>
            <person name="Zhao X.W."/>
            <person name="Ke S."/>
            <person name="Chen Y.Y."/>
            <person name="Wu W.L."/>
            <person name="Hsu J.L."/>
            <person name="Lin Y.F."/>
            <person name="Huang M.D."/>
            <person name="Li C.Y."/>
            <person name="Huang L."/>
            <person name="Wang Z.W."/>
            <person name="Zhao X."/>
            <person name="Zhong W.Y."/>
            <person name="Peng D.H."/>
            <person name="Ahmad S."/>
            <person name="Lan S."/>
            <person name="Zhang J.S."/>
            <person name="Tsai W.C."/>
            <person name="Van de Peer Y."/>
            <person name="Liu Z.J."/>
        </authorList>
    </citation>
    <scope>NUCLEOTIDE SEQUENCE</scope>
    <source>
        <strain evidence="4">CP</strain>
    </source>
</reference>
<evidence type="ECO:0000256" key="1">
    <source>
        <dbReference type="ARBA" id="ARBA00023235"/>
    </source>
</evidence>
<dbReference type="PANTHER" id="PTHR11390:SF20">
    <property type="entry name" value="DNA TOPOISOMERASE 3-BETA-1"/>
    <property type="match status" value="1"/>
</dbReference>
<protein>
    <recommendedName>
        <fullName evidence="2">DNA topoisomerase</fullName>
        <ecNumber evidence="2">5.6.2.1</ecNumber>
    </recommendedName>
</protein>
<evidence type="ECO:0000256" key="2">
    <source>
        <dbReference type="RuleBase" id="RU362092"/>
    </source>
</evidence>
<dbReference type="PROSITE" id="PS52039">
    <property type="entry name" value="TOPO_IA_2"/>
    <property type="match status" value="1"/>
</dbReference>
<sequence length="68" mass="7412">MGEFIKFQGSTTPPDYLTESELISLMEKHGIGTDASIPVHINNICERNYVQITGSGHDPGHGSPKMQV</sequence>
<comment type="caution">
    <text evidence="4">The sequence shown here is derived from an EMBL/GenBank/DDBJ whole genome shotgun (WGS) entry which is preliminary data.</text>
</comment>
<proteinExistence type="inferred from homology"/>